<dbReference type="SMART" id="SM01043">
    <property type="entry name" value="BTAD"/>
    <property type="match status" value="1"/>
</dbReference>
<dbReference type="InterPro" id="IPR051677">
    <property type="entry name" value="AfsR-DnrI-RedD_regulator"/>
</dbReference>
<reference evidence="8 9" key="1">
    <citation type="submission" date="2019-11" db="EMBL/GenBank/DDBJ databases">
        <authorList>
            <person name="Jiang L.-Q."/>
        </authorList>
    </citation>
    <scope>NUCLEOTIDE SEQUENCE [LARGE SCALE GENOMIC DNA]</scope>
    <source>
        <strain evidence="8 9">YIM 132087</strain>
    </source>
</reference>
<feature type="domain" description="OmpR/PhoB-type" evidence="7">
    <location>
        <begin position="1"/>
        <end position="98"/>
    </location>
</feature>
<keyword evidence="3 5" id="KW-0238">DNA-binding</keyword>
<keyword evidence="4" id="KW-0804">Transcription</keyword>
<evidence type="ECO:0000256" key="2">
    <source>
        <dbReference type="ARBA" id="ARBA00023015"/>
    </source>
</evidence>
<feature type="region of interest" description="Disordered" evidence="6">
    <location>
        <begin position="251"/>
        <end position="277"/>
    </location>
</feature>
<dbReference type="PRINTS" id="PR00364">
    <property type="entry name" value="DISEASERSIST"/>
</dbReference>
<comment type="similarity">
    <text evidence="1">Belongs to the AfsR/DnrI/RedD regulatory family.</text>
</comment>
<dbReference type="InterPro" id="IPR001867">
    <property type="entry name" value="OmpR/PhoB-type_DNA-bd"/>
</dbReference>
<dbReference type="GO" id="GO:0000160">
    <property type="term" value="P:phosphorelay signal transduction system"/>
    <property type="evidence" value="ECO:0007669"/>
    <property type="project" value="InterPro"/>
</dbReference>
<protein>
    <recommendedName>
        <fullName evidence="7">OmpR/PhoB-type domain-containing protein</fullName>
    </recommendedName>
</protein>
<evidence type="ECO:0000256" key="1">
    <source>
        <dbReference type="ARBA" id="ARBA00005820"/>
    </source>
</evidence>
<dbReference type="InterPro" id="IPR003593">
    <property type="entry name" value="AAA+_ATPase"/>
</dbReference>
<dbReference type="Gene3D" id="1.10.10.10">
    <property type="entry name" value="Winged helix-like DNA-binding domain superfamily/Winged helix DNA-binding domain"/>
    <property type="match status" value="1"/>
</dbReference>
<organism evidence="8 9">
    <name type="scientific">Nakamurella alba</name>
    <dbReference type="NCBI Taxonomy" id="2665158"/>
    <lineage>
        <taxon>Bacteria</taxon>
        <taxon>Bacillati</taxon>
        <taxon>Actinomycetota</taxon>
        <taxon>Actinomycetes</taxon>
        <taxon>Nakamurellales</taxon>
        <taxon>Nakamurellaceae</taxon>
        <taxon>Nakamurella</taxon>
    </lineage>
</organism>
<evidence type="ECO:0000256" key="5">
    <source>
        <dbReference type="PROSITE-ProRule" id="PRU01091"/>
    </source>
</evidence>
<keyword evidence="9" id="KW-1185">Reference proteome</keyword>
<dbReference type="RefSeq" id="WP_154767408.1">
    <property type="nucleotide sequence ID" value="NZ_WLYK01000001.1"/>
</dbReference>
<dbReference type="Gene3D" id="3.40.50.300">
    <property type="entry name" value="P-loop containing nucleotide triphosphate hydrolases"/>
    <property type="match status" value="1"/>
</dbReference>
<accession>A0A7K1FK09</accession>
<dbReference type="Pfam" id="PF00486">
    <property type="entry name" value="Trans_reg_C"/>
    <property type="match status" value="1"/>
</dbReference>
<dbReference type="PANTHER" id="PTHR35807">
    <property type="entry name" value="TRANSCRIPTIONAL REGULATOR REDD-RELATED"/>
    <property type="match status" value="1"/>
</dbReference>
<dbReference type="SMART" id="SM00862">
    <property type="entry name" value="Trans_reg_C"/>
    <property type="match status" value="1"/>
</dbReference>
<evidence type="ECO:0000313" key="8">
    <source>
        <dbReference type="EMBL" id="MTD13583.1"/>
    </source>
</evidence>
<comment type="caution">
    <text evidence="8">The sequence shown here is derived from an EMBL/GenBank/DDBJ whole genome shotgun (WGS) entry which is preliminary data.</text>
</comment>
<gene>
    <name evidence="8" type="ORF">GIS00_06445</name>
</gene>
<dbReference type="GO" id="GO:0003677">
    <property type="term" value="F:DNA binding"/>
    <property type="evidence" value="ECO:0007669"/>
    <property type="project" value="UniProtKB-UniRule"/>
</dbReference>
<dbReference type="InterPro" id="IPR005158">
    <property type="entry name" value="BTAD"/>
</dbReference>
<dbReference type="SMART" id="SM00382">
    <property type="entry name" value="AAA"/>
    <property type="match status" value="1"/>
</dbReference>
<proteinExistence type="inferred from homology"/>
<name>A0A7K1FK09_9ACTN</name>
<dbReference type="CDD" id="cd15831">
    <property type="entry name" value="BTAD"/>
    <property type="match status" value="1"/>
</dbReference>
<dbReference type="PANTHER" id="PTHR35807:SF1">
    <property type="entry name" value="TRANSCRIPTIONAL REGULATOR REDD"/>
    <property type="match status" value="1"/>
</dbReference>
<dbReference type="InterPro" id="IPR011990">
    <property type="entry name" value="TPR-like_helical_dom_sf"/>
</dbReference>
<keyword evidence="2" id="KW-0805">Transcription regulation</keyword>
<dbReference type="InterPro" id="IPR027417">
    <property type="entry name" value="P-loop_NTPase"/>
</dbReference>
<dbReference type="InterPro" id="IPR016032">
    <property type="entry name" value="Sig_transdc_resp-reg_C-effctor"/>
</dbReference>
<dbReference type="Pfam" id="PF03704">
    <property type="entry name" value="BTAD"/>
    <property type="match status" value="1"/>
</dbReference>
<evidence type="ECO:0000313" key="9">
    <source>
        <dbReference type="Proteomes" id="UP000460221"/>
    </source>
</evidence>
<feature type="compositionally biased region" description="Pro residues" evidence="6">
    <location>
        <begin position="254"/>
        <end position="263"/>
    </location>
</feature>
<sequence length="977" mass="102614">MASTARARLALLGPVVITAADGSDVPLGGLRQRAVLGWLALRHPRPSTTSEIIDAVWGEDPPATARNTVQVYVSALRKALRPLGADVTRTGDAYLLAAGPLAVDGVDFEAACAAGRVALRTGEPARSVDRLTEAVALWRGTPFAGMDDVPYVGPARVPLASTMLGARLDLIDALLRLGRAEDAVASGERLVADHPFDERAWALLATAHHRAGRQSAALDTLRSARRTLADELGLDPGADLVTLEAQILAGTVPEPEPPAPSDPAPESEPAATPRIPLPPLPAGFTGRSEILDDLVGRIGTGQRHVNLVGMGGIGKTTLALGLAHRLEADGTRVVVAELDGVLDAELATDRIARAWGISDADDPLTAIGTAIGDSPAVLIADNVEQLVDAAQVVESVLAAAPGLVVVTTSRCALQNRSEYMLPVPPLAAASAVDLFLMHVARVRPQLTSVDPAVAAELCESLGGIPLGIGLAAERVRSLTPAQLLERTKRAAVSLIDVTGSTMPARQHSLRLVIEGALGTLDHPARELLRRLSVVDGWVPLELAEALGAKGEDPGDPLDALDTAVAAQLLELSDTGRYRLIPPVRSHLREIDGRDEDLDDLLAAVEDVAATCGPAMVGPESVTAAGTMEDWHDALTSVLTRATGPAAERAGAVLLLTHRYWLLMSRLAEGCRWSELLADRVGLSDDIRVRMTVLAGTQAIYVNRTSGAEVLRRGLAEAAALDLAPDRVLVNGWCSLGAVAAIQGQDHQEAARCGQQARVLAAASGNAELIALARDFVGFAASHAGDRLTAHAVAMEGITDARASGDRHDLLMLLLAASEELLHLGRTDESWVLIEEAFELAASFPPGTQLCRVLLFRSVGLLATDRWTAAVGHTTELLALTAERFPDAFTVGDALGVMAAATACLGRHEEAATLWGAADQVLRDIGMQDVRDRQPPVVEQSRVATESVLGGEANDRLLAVGAANPQRLIDRILADHKA</sequence>
<dbReference type="SUPFAM" id="SSF48452">
    <property type="entry name" value="TPR-like"/>
    <property type="match status" value="2"/>
</dbReference>
<dbReference type="InterPro" id="IPR036388">
    <property type="entry name" value="WH-like_DNA-bd_sf"/>
</dbReference>
<dbReference type="SUPFAM" id="SSF52540">
    <property type="entry name" value="P-loop containing nucleoside triphosphate hydrolases"/>
    <property type="match status" value="1"/>
</dbReference>
<dbReference type="EMBL" id="WLYK01000001">
    <property type="protein sequence ID" value="MTD13583.1"/>
    <property type="molecule type" value="Genomic_DNA"/>
</dbReference>
<dbReference type="SUPFAM" id="SSF46894">
    <property type="entry name" value="C-terminal effector domain of the bipartite response regulators"/>
    <property type="match status" value="1"/>
</dbReference>
<feature type="DNA-binding region" description="OmpR/PhoB-type" evidence="5">
    <location>
        <begin position="1"/>
        <end position="98"/>
    </location>
</feature>
<evidence type="ECO:0000256" key="3">
    <source>
        <dbReference type="ARBA" id="ARBA00023125"/>
    </source>
</evidence>
<evidence type="ECO:0000259" key="7">
    <source>
        <dbReference type="PROSITE" id="PS51755"/>
    </source>
</evidence>
<evidence type="ECO:0000256" key="4">
    <source>
        <dbReference type="ARBA" id="ARBA00023163"/>
    </source>
</evidence>
<dbReference type="PROSITE" id="PS51755">
    <property type="entry name" value="OMPR_PHOB"/>
    <property type="match status" value="1"/>
</dbReference>
<dbReference type="Gene3D" id="1.25.40.10">
    <property type="entry name" value="Tetratricopeptide repeat domain"/>
    <property type="match status" value="1"/>
</dbReference>
<dbReference type="Proteomes" id="UP000460221">
    <property type="component" value="Unassembled WGS sequence"/>
</dbReference>
<dbReference type="AlphaFoldDB" id="A0A7K1FK09"/>
<evidence type="ECO:0000256" key="6">
    <source>
        <dbReference type="SAM" id="MobiDB-lite"/>
    </source>
</evidence>
<dbReference type="GO" id="GO:0006355">
    <property type="term" value="P:regulation of DNA-templated transcription"/>
    <property type="evidence" value="ECO:0007669"/>
    <property type="project" value="InterPro"/>
</dbReference>